<feature type="domain" description="N-acetyltransferase" evidence="1">
    <location>
        <begin position="4"/>
        <end position="156"/>
    </location>
</feature>
<dbReference type="Gene3D" id="3.40.630.30">
    <property type="match status" value="1"/>
</dbReference>
<keyword evidence="2" id="KW-0808">Transferase</keyword>
<dbReference type="InterPro" id="IPR000182">
    <property type="entry name" value="GNAT_dom"/>
</dbReference>
<dbReference type="Pfam" id="PF00583">
    <property type="entry name" value="Acetyltransf_1"/>
    <property type="match status" value="1"/>
</dbReference>
<dbReference type="PANTHER" id="PTHR43617:SF35">
    <property type="entry name" value="[RIBOSOMAL PROTEIN BS18]-ALANINE N-ACETYLTRANSFERASE"/>
    <property type="match status" value="1"/>
</dbReference>
<accession>A0A2A5C6U9</accession>
<evidence type="ECO:0000313" key="3">
    <source>
        <dbReference type="Proteomes" id="UP000228987"/>
    </source>
</evidence>
<dbReference type="EMBL" id="NVWI01000014">
    <property type="protein sequence ID" value="PCJ39493.1"/>
    <property type="molecule type" value="Genomic_DNA"/>
</dbReference>
<reference evidence="3" key="1">
    <citation type="submission" date="2017-08" db="EMBL/GenBank/DDBJ databases">
        <title>A dynamic microbial community with high functional redundancy inhabits the cold, oxic subseafloor aquifer.</title>
        <authorList>
            <person name="Tully B.J."/>
            <person name="Wheat C.G."/>
            <person name="Glazer B.T."/>
            <person name="Huber J.A."/>
        </authorList>
    </citation>
    <scope>NUCLEOTIDE SEQUENCE [LARGE SCALE GENOMIC DNA]</scope>
</reference>
<dbReference type="CDD" id="cd04301">
    <property type="entry name" value="NAT_SF"/>
    <property type="match status" value="1"/>
</dbReference>
<evidence type="ECO:0000259" key="1">
    <source>
        <dbReference type="PROSITE" id="PS51186"/>
    </source>
</evidence>
<dbReference type="GO" id="GO:0008999">
    <property type="term" value="F:protein-N-terminal-alanine acetyltransferase activity"/>
    <property type="evidence" value="ECO:0007669"/>
    <property type="project" value="TreeGrafter"/>
</dbReference>
<dbReference type="SUPFAM" id="SSF55729">
    <property type="entry name" value="Acyl-CoA N-acyltransferases (Nat)"/>
    <property type="match status" value="1"/>
</dbReference>
<evidence type="ECO:0000313" key="2">
    <source>
        <dbReference type="EMBL" id="PCJ39493.1"/>
    </source>
</evidence>
<dbReference type="InterPro" id="IPR006464">
    <property type="entry name" value="AcTrfase_RimI/Ard1"/>
</dbReference>
<protein>
    <submittedName>
        <fullName evidence="2">Ribosomal-protein-alanine N-acetyltransferase</fullName>
    </submittedName>
</protein>
<proteinExistence type="predicted"/>
<dbReference type="InterPro" id="IPR016181">
    <property type="entry name" value="Acyl_CoA_acyltransferase"/>
</dbReference>
<organism evidence="2 3">
    <name type="scientific">SAR86 cluster bacterium</name>
    <dbReference type="NCBI Taxonomy" id="2030880"/>
    <lineage>
        <taxon>Bacteria</taxon>
        <taxon>Pseudomonadati</taxon>
        <taxon>Pseudomonadota</taxon>
        <taxon>Gammaproteobacteria</taxon>
        <taxon>SAR86 cluster</taxon>
    </lineage>
</organism>
<dbReference type="Proteomes" id="UP000228987">
    <property type="component" value="Unassembled WGS sequence"/>
</dbReference>
<gene>
    <name evidence="2" type="primary">rimI</name>
    <name evidence="2" type="ORF">COA71_13625</name>
</gene>
<dbReference type="AlphaFoldDB" id="A0A2A5C6U9"/>
<sequence length="156" mass="17422">MSNYICRLMQEADLNEVIELVQQAGDFAWSPKNIQESVLSSNDKSFVLSAASGSKNTGIVLGYAVIHTVLDESHLLNIVIKKKAQGKGLGDYLLQQLIDFVKAQNQHLFLLEVRASNSKAIKLYENVGFKRNGIRKAYYPAETGREDAWLYSLSLV</sequence>
<dbReference type="PANTHER" id="PTHR43617">
    <property type="entry name" value="L-AMINO ACID N-ACETYLTRANSFERASE"/>
    <property type="match status" value="1"/>
</dbReference>
<dbReference type="InterPro" id="IPR050276">
    <property type="entry name" value="MshD_Acetyltransferase"/>
</dbReference>
<name>A0A2A5C6U9_9GAMM</name>
<dbReference type="PROSITE" id="PS51186">
    <property type="entry name" value="GNAT"/>
    <property type="match status" value="1"/>
</dbReference>
<dbReference type="NCBIfam" id="TIGR01575">
    <property type="entry name" value="rimI"/>
    <property type="match status" value="1"/>
</dbReference>
<comment type="caution">
    <text evidence="2">The sequence shown here is derived from an EMBL/GenBank/DDBJ whole genome shotgun (WGS) entry which is preliminary data.</text>
</comment>